<reference evidence="2 3" key="1">
    <citation type="journal article" date="2020" name="Nature">
        <title>Six reference-quality genomes reveal evolution of bat adaptations.</title>
        <authorList>
            <person name="Jebb D."/>
            <person name="Huang Z."/>
            <person name="Pippel M."/>
            <person name="Hughes G.M."/>
            <person name="Lavrichenko K."/>
            <person name="Devanna P."/>
            <person name="Winkler S."/>
            <person name="Jermiin L.S."/>
            <person name="Skirmuntt E.C."/>
            <person name="Katzourakis A."/>
            <person name="Burkitt-Gray L."/>
            <person name="Ray D.A."/>
            <person name="Sullivan K.A.M."/>
            <person name="Roscito J.G."/>
            <person name="Kirilenko B.M."/>
            <person name="Davalos L.M."/>
            <person name="Corthals A.P."/>
            <person name="Power M.L."/>
            <person name="Jones G."/>
            <person name="Ransome R.D."/>
            <person name="Dechmann D.K.N."/>
            <person name="Locatelli A.G."/>
            <person name="Puechmaille S.J."/>
            <person name="Fedrigo O."/>
            <person name="Jarvis E.D."/>
            <person name="Hiller M."/>
            <person name="Vernes S.C."/>
            <person name="Myers E.W."/>
            <person name="Teeling E.C."/>
        </authorList>
    </citation>
    <scope>NUCLEOTIDE SEQUENCE [LARGE SCALE GENOMIC DNA]</scope>
    <source>
        <strain evidence="2">Bat1K_MPI-CBG_1</strain>
    </source>
</reference>
<dbReference type="Proteomes" id="UP000664940">
    <property type="component" value="Unassembled WGS sequence"/>
</dbReference>
<proteinExistence type="predicted"/>
<sequence>MLEASGWPCPSATTDPALRRPPSRRPCALLQSSSLALLTCLSVRSREGAPPYILGATRLPFAPGVLQDPWREQLCSAPSRLRLFSQPHLVKTLPSVIPHREGCVLPPCPGVLCRGGSRLTGPSRGADGSHGLWPCRCGPRAHRATVWCRGLGLSPLPVGQLATCSPHRPPES</sequence>
<name>A0A833Z0Y3_9CHIR</name>
<evidence type="ECO:0000313" key="2">
    <source>
        <dbReference type="EMBL" id="KAF6084239.1"/>
    </source>
</evidence>
<protein>
    <submittedName>
        <fullName evidence="2">Uncharacterized protein</fullName>
    </submittedName>
</protein>
<dbReference type="EMBL" id="JABVXQ010000012">
    <property type="protein sequence ID" value="KAF6084239.1"/>
    <property type="molecule type" value="Genomic_DNA"/>
</dbReference>
<comment type="caution">
    <text evidence="2">The sequence shown here is derived from an EMBL/GenBank/DDBJ whole genome shotgun (WGS) entry which is preliminary data.</text>
</comment>
<accession>A0A833Z0Y3</accession>
<evidence type="ECO:0000256" key="1">
    <source>
        <dbReference type="SAM" id="MobiDB-lite"/>
    </source>
</evidence>
<feature type="region of interest" description="Disordered" evidence="1">
    <location>
        <begin position="1"/>
        <end position="24"/>
    </location>
</feature>
<evidence type="ECO:0000313" key="3">
    <source>
        <dbReference type="Proteomes" id="UP000664940"/>
    </source>
</evidence>
<dbReference type="AlphaFoldDB" id="A0A833Z0Y3"/>
<gene>
    <name evidence="2" type="ORF">HJG60_008520</name>
</gene>
<organism evidence="2 3">
    <name type="scientific">Phyllostomus discolor</name>
    <name type="common">pale spear-nosed bat</name>
    <dbReference type="NCBI Taxonomy" id="89673"/>
    <lineage>
        <taxon>Eukaryota</taxon>
        <taxon>Metazoa</taxon>
        <taxon>Chordata</taxon>
        <taxon>Craniata</taxon>
        <taxon>Vertebrata</taxon>
        <taxon>Euteleostomi</taxon>
        <taxon>Mammalia</taxon>
        <taxon>Eutheria</taxon>
        <taxon>Laurasiatheria</taxon>
        <taxon>Chiroptera</taxon>
        <taxon>Yangochiroptera</taxon>
        <taxon>Phyllostomidae</taxon>
        <taxon>Phyllostominae</taxon>
        <taxon>Phyllostomus</taxon>
    </lineage>
</organism>